<comment type="caution">
    <text evidence="2">The sequence shown here is derived from an EMBL/GenBank/DDBJ whole genome shotgun (WGS) entry which is preliminary data.</text>
</comment>
<dbReference type="SUPFAM" id="SSF55154">
    <property type="entry name" value="CYTH-like phosphatases"/>
    <property type="match status" value="1"/>
</dbReference>
<reference evidence="3" key="1">
    <citation type="journal article" date="2019" name="Int. J. Syst. Evol. Microbiol.">
        <title>The Global Catalogue of Microorganisms (GCM) 10K type strain sequencing project: providing services to taxonomists for standard genome sequencing and annotation.</title>
        <authorList>
            <consortium name="The Broad Institute Genomics Platform"/>
            <consortium name="The Broad Institute Genome Sequencing Center for Infectious Disease"/>
            <person name="Wu L."/>
            <person name="Ma J."/>
        </authorList>
    </citation>
    <scope>NUCLEOTIDE SEQUENCE [LARGE SCALE GENOMIC DNA]</scope>
    <source>
        <strain evidence="3">CCUG 61485</strain>
    </source>
</reference>
<protein>
    <submittedName>
        <fullName evidence="2">CYTH domain-containing protein</fullName>
    </submittedName>
</protein>
<feature type="domain" description="CYTH" evidence="1">
    <location>
        <begin position="2"/>
        <end position="150"/>
    </location>
</feature>
<proteinExistence type="predicted"/>
<evidence type="ECO:0000313" key="3">
    <source>
        <dbReference type="Proteomes" id="UP001597201"/>
    </source>
</evidence>
<dbReference type="Pfam" id="PF01928">
    <property type="entry name" value="CYTH"/>
    <property type="match status" value="1"/>
</dbReference>
<dbReference type="PROSITE" id="PS51707">
    <property type="entry name" value="CYTH"/>
    <property type="match status" value="1"/>
</dbReference>
<dbReference type="RefSeq" id="WP_377178046.1">
    <property type="nucleotide sequence ID" value="NZ_JBHTMY010000003.1"/>
</dbReference>
<dbReference type="SMART" id="SM01118">
    <property type="entry name" value="CYTH"/>
    <property type="match status" value="1"/>
</dbReference>
<keyword evidence="3" id="KW-1185">Reference proteome</keyword>
<evidence type="ECO:0000313" key="2">
    <source>
        <dbReference type="EMBL" id="MFD1315662.1"/>
    </source>
</evidence>
<dbReference type="CDD" id="cd07891">
    <property type="entry name" value="CYTH-like_CthTTM-like_1"/>
    <property type="match status" value="1"/>
</dbReference>
<dbReference type="Proteomes" id="UP001597201">
    <property type="component" value="Unassembled WGS sequence"/>
</dbReference>
<dbReference type="InterPro" id="IPR012042">
    <property type="entry name" value="NeuTTM/CthTTM-like"/>
</dbReference>
<dbReference type="PANTHER" id="PTHR40114">
    <property type="entry name" value="SLR0698 PROTEIN"/>
    <property type="match status" value="1"/>
</dbReference>
<dbReference type="InterPro" id="IPR023577">
    <property type="entry name" value="CYTH_domain"/>
</dbReference>
<evidence type="ECO:0000259" key="1">
    <source>
        <dbReference type="PROSITE" id="PS51707"/>
    </source>
</evidence>
<dbReference type="EMBL" id="JBHTMY010000003">
    <property type="protein sequence ID" value="MFD1315662.1"/>
    <property type="molecule type" value="Genomic_DNA"/>
</dbReference>
<gene>
    <name evidence="2" type="ORF">ACFQ39_08555</name>
</gene>
<organism evidence="2 3">
    <name type="scientific">Namhaeicola litoreus</name>
    <dbReference type="NCBI Taxonomy" id="1052145"/>
    <lineage>
        <taxon>Bacteria</taxon>
        <taxon>Pseudomonadati</taxon>
        <taxon>Bacteroidota</taxon>
        <taxon>Flavobacteriia</taxon>
        <taxon>Flavobacteriales</taxon>
        <taxon>Flavobacteriaceae</taxon>
        <taxon>Namhaeicola</taxon>
    </lineage>
</organism>
<accession>A0ABW3Y1D7</accession>
<dbReference type="PANTHER" id="PTHR40114:SF1">
    <property type="entry name" value="SLR0698 PROTEIN"/>
    <property type="match status" value="1"/>
</dbReference>
<dbReference type="Gene3D" id="2.40.320.10">
    <property type="entry name" value="Hypothetical Protein Pfu-838710-001"/>
    <property type="match status" value="1"/>
</dbReference>
<name>A0ABW3Y1D7_9FLAO</name>
<sequence length="159" mass="18562">MGQEIERKFLVKNDSYKNHAEEMVEIRQGYLSSVPERNVRIRINGNKGIITVKGLGNETGVTRFEWEKEISVEEAKALLDICEPGKIEKKRYIVKYGEHVYEVDEFLNENLGLVIAELELSSEDESFEKPDWVDKEVTGEVKYYNSELLRNPYKNWKSI</sequence>
<dbReference type="InterPro" id="IPR033469">
    <property type="entry name" value="CYTH-like_dom_sf"/>
</dbReference>
<dbReference type="PIRSF" id="PIRSF016487">
    <property type="entry name" value="CYTH_UCP016487"/>
    <property type="match status" value="1"/>
</dbReference>